<dbReference type="InterPro" id="IPR043504">
    <property type="entry name" value="Peptidase_S1_PA_chymotrypsin"/>
</dbReference>
<keyword evidence="7" id="KW-0051">Antiviral defense</keyword>
<evidence type="ECO:0000256" key="4">
    <source>
        <dbReference type="ARBA" id="ARBA00022723"/>
    </source>
</evidence>
<evidence type="ECO:0000256" key="2">
    <source>
        <dbReference type="ARBA" id="ARBA00022679"/>
    </source>
</evidence>
<dbReference type="PROSITE" id="PS50878">
    <property type="entry name" value="RT_POL"/>
    <property type="match status" value="1"/>
</dbReference>
<evidence type="ECO:0000256" key="9">
    <source>
        <dbReference type="ARBA" id="ARBA00048173"/>
    </source>
</evidence>
<feature type="domain" description="Reverse transcriptase" evidence="10">
    <location>
        <begin position="57"/>
        <end position="283"/>
    </location>
</feature>
<evidence type="ECO:0000256" key="7">
    <source>
        <dbReference type="ARBA" id="ARBA00023118"/>
    </source>
</evidence>
<keyword evidence="12" id="KW-1185">Reference proteome</keyword>
<evidence type="ECO:0000256" key="8">
    <source>
        <dbReference type="ARBA" id="ARBA00034120"/>
    </source>
</evidence>
<dbReference type="PRINTS" id="PR00866">
    <property type="entry name" value="RNADNAPOLMS"/>
</dbReference>
<keyword evidence="4" id="KW-0479">Metal-binding</keyword>
<evidence type="ECO:0000256" key="5">
    <source>
        <dbReference type="ARBA" id="ARBA00022842"/>
    </source>
</evidence>
<evidence type="ECO:0000313" key="11">
    <source>
        <dbReference type="EMBL" id="MCW8088243.1"/>
    </source>
</evidence>
<dbReference type="InterPro" id="IPR009003">
    <property type="entry name" value="Peptidase_S1_PA"/>
</dbReference>
<name>A0ABT3P1G4_9PROT</name>
<comment type="catalytic activity">
    <reaction evidence="9">
        <text>DNA(n) + a 2'-deoxyribonucleoside 5'-triphosphate = DNA(n+1) + diphosphate</text>
        <dbReference type="Rhea" id="RHEA:22508"/>
        <dbReference type="Rhea" id="RHEA-COMP:17339"/>
        <dbReference type="Rhea" id="RHEA-COMP:17340"/>
        <dbReference type="ChEBI" id="CHEBI:33019"/>
        <dbReference type="ChEBI" id="CHEBI:61560"/>
        <dbReference type="ChEBI" id="CHEBI:173112"/>
        <dbReference type="EC" id="2.7.7.49"/>
    </reaction>
</comment>
<reference evidence="11 12" key="1">
    <citation type="submission" date="2022-10" db="EMBL/GenBank/DDBJ databases">
        <title>Roseococcus glaciei nov., sp. nov., isolated from glacier.</title>
        <authorList>
            <person name="Liu Q."/>
            <person name="Xin Y.-H."/>
        </authorList>
    </citation>
    <scope>NUCLEOTIDE SEQUENCE [LARGE SCALE GENOMIC DNA]</scope>
    <source>
        <strain evidence="11 12">MDT2-1-1</strain>
    </source>
</reference>
<keyword evidence="5" id="KW-0460">Magnesium</keyword>
<evidence type="ECO:0000313" key="12">
    <source>
        <dbReference type="Proteomes" id="UP001526430"/>
    </source>
</evidence>
<dbReference type="InterPro" id="IPR051083">
    <property type="entry name" value="GrpII_Intron_Splice-Mob/Def"/>
</dbReference>
<dbReference type="InterPro" id="IPR000123">
    <property type="entry name" value="Reverse_transcriptase_msDNA"/>
</dbReference>
<keyword evidence="6 11" id="KW-0695">RNA-directed DNA polymerase</keyword>
<evidence type="ECO:0000259" key="10">
    <source>
        <dbReference type="PROSITE" id="PS50878"/>
    </source>
</evidence>
<dbReference type="PANTHER" id="PTHR34047">
    <property type="entry name" value="NUCLEAR INTRON MATURASE 1, MITOCHONDRIAL-RELATED"/>
    <property type="match status" value="1"/>
</dbReference>
<evidence type="ECO:0000256" key="3">
    <source>
        <dbReference type="ARBA" id="ARBA00022695"/>
    </source>
</evidence>
<dbReference type="SUPFAM" id="SSF56672">
    <property type="entry name" value="DNA/RNA polymerases"/>
    <property type="match status" value="1"/>
</dbReference>
<dbReference type="RefSeq" id="WP_301592440.1">
    <property type="nucleotide sequence ID" value="NZ_JAPFQI010000030.1"/>
</dbReference>
<proteinExistence type="inferred from homology"/>
<dbReference type="GO" id="GO:0003964">
    <property type="term" value="F:RNA-directed DNA polymerase activity"/>
    <property type="evidence" value="ECO:0007669"/>
    <property type="project" value="UniProtKB-KW"/>
</dbReference>
<dbReference type="Gene3D" id="2.40.10.10">
    <property type="entry name" value="Trypsin-like serine proteases"/>
    <property type="match status" value="2"/>
</dbReference>
<protein>
    <recommendedName>
        <fullName evidence="1">RNA-directed DNA polymerase</fullName>
        <ecNumber evidence="1">2.7.7.49</ecNumber>
    </recommendedName>
</protein>
<dbReference type="Pfam" id="PF00078">
    <property type="entry name" value="RVT_1"/>
    <property type="match status" value="1"/>
</dbReference>
<evidence type="ECO:0000256" key="1">
    <source>
        <dbReference type="ARBA" id="ARBA00012493"/>
    </source>
</evidence>
<evidence type="ECO:0000256" key="6">
    <source>
        <dbReference type="ARBA" id="ARBA00022918"/>
    </source>
</evidence>
<dbReference type="InterPro" id="IPR043502">
    <property type="entry name" value="DNA/RNA_pol_sf"/>
</dbReference>
<dbReference type="SUPFAM" id="SSF50494">
    <property type="entry name" value="Trypsin-like serine proteases"/>
    <property type="match status" value="1"/>
</dbReference>
<keyword evidence="3" id="KW-0548">Nucleotidyltransferase</keyword>
<accession>A0ABT3P1G4</accession>
<dbReference type="InterPro" id="IPR000477">
    <property type="entry name" value="RT_dom"/>
</dbReference>
<dbReference type="PANTHER" id="PTHR34047:SF7">
    <property type="entry name" value="RNA-DIRECTED DNA POLYMERASE"/>
    <property type="match status" value="1"/>
</dbReference>
<keyword evidence="2" id="KW-0808">Transferase</keyword>
<dbReference type="Pfam" id="PF13365">
    <property type="entry name" value="Trypsin_2"/>
    <property type="match status" value="1"/>
</dbReference>
<comment type="similarity">
    <text evidence="8">Belongs to the bacterial reverse transcriptase family.</text>
</comment>
<gene>
    <name evidence="11" type="ORF">OF850_21865</name>
</gene>
<dbReference type="EC" id="2.7.7.49" evidence="1"/>
<dbReference type="CDD" id="cd03487">
    <property type="entry name" value="RT_Bac_retron_II"/>
    <property type="match status" value="1"/>
</dbReference>
<sequence length="554" mass="61787">MSAQIVRAMYIMRIAWRDWRGDLVFPTAHFLKKPSHTDIPSELANEVALLAYLDMSQAELNKIWWYRRRMYTHFEISKRPGKSRLISAPDRRLKHLQRKIAGLLDKMYRRRNPVHGFIHERSVKTNALSHIDSKYILNVDLENFFPTITENRVAGVLAALGIDIRVSDVIARLCCNDGHLPQGAPSSPVLSNMICFRLDRELLAVAKGARCIYTRYADDLSFSSYQPLALLFEAALPPSGRISPDLLKSELRAVIEGNGFKINPAKAHYADRHSRRIVTGLKINEALNVDRKFVRNIRAALYSVEKNGDEKAQEIFAEKSGSTASLPAHLRGKIAWLGNIKGRSDPIFRSMAERFNRCYPARPINLEPTREEIIDRAVWIIEDSEGAASQGSAFFLRDVGLVTAAHCVEGIGDLVVYHPSKPSNKFAVKIKNICSHRDLAVLEHEIASTEYYGLLPFAGTVSHGNKVQAVGYPSYGHGDKINIRPGSVSSLTIKSLVQKIEVTQQLSQGMSGGPIINDKDEVIGITHKGGPSEPKNLAIHIKVLTEWLSSGSTT</sequence>
<organism evidence="11 12">
    <name type="scientific">Sabulicella glaciei</name>
    <dbReference type="NCBI Taxonomy" id="2984948"/>
    <lineage>
        <taxon>Bacteria</taxon>
        <taxon>Pseudomonadati</taxon>
        <taxon>Pseudomonadota</taxon>
        <taxon>Alphaproteobacteria</taxon>
        <taxon>Acetobacterales</taxon>
        <taxon>Acetobacteraceae</taxon>
        <taxon>Sabulicella</taxon>
    </lineage>
</organism>
<dbReference type="EMBL" id="JAPFQI010000030">
    <property type="protein sequence ID" value="MCW8088243.1"/>
    <property type="molecule type" value="Genomic_DNA"/>
</dbReference>
<dbReference type="Proteomes" id="UP001526430">
    <property type="component" value="Unassembled WGS sequence"/>
</dbReference>
<comment type="caution">
    <text evidence="11">The sequence shown here is derived from an EMBL/GenBank/DDBJ whole genome shotgun (WGS) entry which is preliminary data.</text>
</comment>